<gene>
    <name evidence="2" type="ORF">ICC18_14795</name>
</gene>
<organism evidence="2 3">
    <name type="scientific">Paenibacillus sedimenti</name>
    <dbReference type="NCBI Taxonomy" id="2770274"/>
    <lineage>
        <taxon>Bacteria</taxon>
        <taxon>Bacillati</taxon>
        <taxon>Bacillota</taxon>
        <taxon>Bacilli</taxon>
        <taxon>Bacillales</taxon>
        <taxon>Paenibacillaceae</taxon>
        <taxon>Paenibacillus</taxon>
    </lineage>
</organism>
<protein>
    <submittedName>
        <fullName evidence="2">Antibiotic biosynthesis monooxygenase</fullName>
    </submittedName>
</protein>
<accession>A0A926KP16</accession>
<dbReference type="InterPro" id="IPR050744">
    <property type="entry name" value="AI-2_Isomerase_LsrG"/>
</dbReference>
<dbReference type="InterPro" id="IPR007138">
    <property type="entry name" value="ABM_dom"/>
</dbReference>
<dbReference type="AlphaFoldDB" id="A0A926KP16"/>
<evidence type="ECO:0000313" key="2">
    <source>
        <dbReference type="EMBL" id="MBD0381392.1"/>
    </source>
</evidence>
<dbReference type="GO" id="GO:0004497">
    <property type="term" value="F:monooxygenase activity"/>
    <property type="evidence" value="ECO:0007669"/>
    <property type="project" value="UniProtKB-KW"/>
</dbReference>
<dbReference type="Gene3D" id="3.30.70.100">
    <property type="match status" value="1"/>
</dbReference>
<keyword evidence="2" id="KW-0503">Monooxygenase</keyword>
<dbReference type="EMBL" id="JACVVD010000004">
    <property type="protein sequence ID" value="MBD0381392.1"/>
    <property type="molecule type" value="Genomic_DNA"/>
</dbReference>
<dbReference type="Proteomes" id="UP000650466">
    <property type="component" value="Unassembled WGS sequence"/>
</dbReference>
<feature type="domain" description="ABM" evidence="1">
    <location>
        <begin position="4"/>
        <end position="92"/>
    </location>
</feature>
<name>A0A926KP16_9BACL</name>
<evidence type="ECO:0000259" key="1">
    <source>
        <dbReference type="PROSITE" id="PS51725"/>
    </source>
</evidence>
<comment type="caution">
    <text evidence="2">The sequence shown here is derived from an EMBL/GenBank/DDBJ whole genome shotgun (WGS) entry which is preliminary data.</text>
</comment>
<proteinExistence type="predicted"/>
<dbReference type="InterPro" id="IPR011008">
    <property type="entry name" value="Dimeric_a/b-barrel"/>
</dbReference>
<dbReference type="PROSITE" id="PS51725">
    <property type="entry name" value="ABM"/>
    <property type="match status" value="1"/>
</dbReference>
<evidence type="ECO:0000313" key="3">
    <source>
        <dbReference type="Proteomes" id="UP000650466"/>
    </source>
</evidence>
<dbReference type="SUPFAM" id="SSF54909">
    <property type="entry name" value="Dimeric alpha+beta barrel"/>
    <property type="match status" value="1"/>
</dbReference>
<sequence>MNKFGMYVKFTTHEGQRDAFAQILLEAAAGMQSTEACELYIVNVSDSEPETVWVTEIWSDSAAHEASLAMEETKEMIQRARPLIASVEQIKLRPLGGKGV</sequence>
<keyword evidence="3" id="KW-1185">Reference proteome</keyword>
<keyword evidence="2" id="KW-0560">Oxidoreductase</keyword>
<dbReference type="Pfam" id="PF03992">
    <property type="entry name" value="ABM"/>
    <property type="match status" value="1"/>
</dbReference>
<dbReference type="PANTHER" id="PTHR33336:SF14">
    <property type="entry name" value="ANTIBIOTIC BIOSYNTHESIS MONOOXYGENASE"/>
    <property type="match status" value="1"/>
</dbReference>
<dbReference type="PANTHER" id="PTHR33336">
    <property type="entry name" value="QUINOL MONOOXYGENASE YGIN-RELATED"/>
    <property type="match status" value="1"/>
</dbReference>
<reference evidence="2" key="1">
    <citation type="submission" date="2020-09" db="EMBL/GenBank/DDBJ databases">
        <title>Draft Genome Sequence of Paenibacillus sp. WST5.</title>
        <authorList>
            <person name="Bao Z."/>
        </authorList>
    </citation>
    <scope>NUCLEOTIDE SEQUENCE</scope>
    <source>
        <strain evidence="2">WST5</strain>
    </source>
</reference>